<dbReference type="GO" id="GO:0005524">
    <property type="term" value="F:ATP binding"/>
    <property type="evidence" value="ECO:0007669"/>
    <property type="project" value="UniProtKB-KW"/>
</dbReference>
<dbReference type="PANTHER" id="PTHR47634:SF9">
    <property type="entry name" value="PROTEIN KINASE DOMAIN-CONTAINING PROTEIN-RELATED"/>
    <property type="match status" value="1"/>
</dbReference>
<feature type="region of interest" description="Disordered" evidence="9">
    <location>
        <begin position="336"/>
        <end position="365"/>
    </location>
</feature>
<dbReference type="InterPro" id="IPR011009">
    <property type="entry name" value="Kinase-like_dom_sf"/>
</dbReference>
<evidence type="ECO:0000256" key="1">
    <source>
        <dbReference type="ARBA" id="ARBA00012513"/>
    </source>
</evidence>
<dbReference type="GO" id="GO:0004674">
    <property type="term" value="F:protein serine/threonine kinase activity"/>
    <property type="evidence" value="ECO:0007669"/>
    <property type="project" value="UniProtKB-KW"/>
</dbReference>
<evidence type="ECO:0000256" key="4">
    <source>
        <dbReference type="ARBA" id="ARBA00022741"/>
    </source>
</evidence>
<evidence type="ECO:0000259" key="10">
    <source>
        <dbReference type="PROSITE" id="PS50011"/>
    </source>
</evidence>
<dbReference type="Pfam" id="PF00069">
    <property type="entry name" value="Pkinase"/>
    <property type="match status" value="1"/>
</dbReference>
<keyword evidence="3" id="KW-0808">Transferase</keyword>
<reference evidence="11" key="1">
    <citation type="journal article" date="2012" name="Proc. Natl. Acad. Sci. U.S.A.">
        <title>Antigenic diversity is generated by distinct evolutionary mechanisms in African trypanosome species.</title>
        <authorList>
            <person name="Jackson A.P."/>
            <person name="Berry A."/>
            <person name="Aslett M."/>
            <person name="Allison H.C."/>
            <person name="Burton P."/>
            <person name="Vavrova-Anderson J."/>
            <person name="Brown R."/>
            <person name="Browne H."/>
            <person name="Corton N."/>
            <person name="Hauser H."/>
            <person name="Gamble J."/>
            <person name="Gilderthorp R."/>
            <person name="Marcello L."/>
            <person name="McQuillan J."/>
            <person name="Otto T.D."/>
            <person name="Quail M.A."/>
            <person name="Sanders M.J."/>
            <person name="van Tonder A."/>
            <person name="Ginger M.L."/>
            <person name="Field M.C."/>
            <person name="Barry J.D."/>
            <person name="Hertz-Fowler C."/>
            <person name="Berriman M."/>
        </authorList>
    </citation>
    <scope>NUCLEOTIDE SEQUENCE</scope>
    <source>
        <strain evidence="11">Y486</strain>
    </source>
</reference>
<sequence length="814" mass="90572">MPTEQMKSSVHIPTILWNAEQLEQLQTTVAPLGPLHCRSSAVFTQRDDFTPRRQSSALTARVARVASSGSMSPRYAIFTQRRYPISSLNLNFAQGAYRTQAVVDRGFSSISQYRSVVRSSAGESEARATQPHPTAQSRHVTAHRSSLPMEQISRQRFPKRQNITERKLRIVRQDDGSSTVDCCEVAATNAEKTPRTKTVSEEQLGSTQTSITVKVKEGQSFEGSSLSLPPNTNAANKKPVHRAAVSIGRSAPSEDMCSLHGSLSEEINLLSNSHGADANSMRSRDLSLSTNFAAIPRRASATNVAATPSPIMCSSVQSTIVQRRLQPDCTSRVTKSTAASAGAVTATTAGVTPTTSSNRSHSSLDTLTDINCPSQSTTACVESRNNLVSSRSVMQQFVQQWRNNYEENKKAYFEGGYMTVTPGKKLISRYGKPHQAFVAIKIAKCDNLVSESTQYEINLLQYIRDNTSSTAPITCLLNSFEVTGQYGTHICMVMPLHGSNLLSIIDQMKLKKVIRTSAEIRLIKEIVASTLIGLNELHKLDVIHTDIKPENILSSSSDPRVLETIEVFCLRNKDRSSMVSVDRVREAMWQGDPNHLVCIADFGLSVALKPSSEDADAQQNEVECGKAKHPILSKKEFPVEKAGTVSNLRGTMIQTREYRAPEIIIGLDFNTRSDIWSVGCVVYELITGEFLMDPKRRTRNERTMDVEHLAMIMQILGPVPDEIVKQRDGRGPNKPPPRFIHRYFDENYRFIYADKYRLYPRRHIDKELQTFLPPPEAKAAASFILACLSSYDPVHRPSAQEMLDHPWLQEVIRK</sequence>
<dbReference type="SMART" id="SM00220">
    <property type="entry name" value="S_TKc"/>
    <property type="match status" value="1"/>
</dbReference>
<dbReference type="Gene3D" id="3.30.200.20">
    <property type="entry name" value="Phosphorylase Kinase, domain 1"/>
    <property type="match status" value="1"/>
</dbReference>
<evidence type="ECO:0000256" key="5">
    <source>
        <dbReference type="ARBA" id="ARBA00022777"/>
    </source>
</evidence>
<dbReference type="InterPro" id="IPR051334">
    <property type="entry name" value="SRPK"/>
</dbReference>
<dbReference type="InterPro" id="IPR000719">
    <property type="entry name" value="Prot_kinase_dom"/>
</dbReference>
<dbReference type="PROSITE" id="PS50011">
    <property type="entry name" value="PROTEIN_KINASE_DOM"/>
    <property type="match status" value="1"/>
</dbReference>
<feature type="region of interest" description="Disordered" evidence="9">
    <location>
        <begin position="121"/>
        <end position="146"/>
    </location>
</feature>
<comment type="catalytic activity">
    <reaction evidence="8">
        <text>L-seryl-[protein] + ATP = O-phospho-L-seryl-[protein] + ADP + H(+)</text>
        <dbReference type="Rhea" id="RHEA:17989"/>
        <dbReference type="Rhea" id="RHEA-COMP:9863"/>
        <dbReference type="Rhea" id="RHEA-COMP:11604"/>
        <dbReference type="ChEBI" id="CHEBI:15378"/>
        <dbReference type="ChEBI" id="CHEBI:29999"/>
        <dbReference type="ChEBI" id="CHEBI:30616"/>
        <dbReference type="ChEBI" id="CHEBI:83421"/>
        <dbReference type="ChEBI" id="CHEBI:456216"/>
        <dbReference type="EC" id="2.7.11.1"/>
    </reaction>
</comment>
<evidence type="ECO:0000256" key="9">
    <source>
        <dbReference type="SAM" id="MobiDB-lite"/>
    </source>
</evidence>
<keyword evidence="2" id="KW-0723">Serine/threonine-protein kinase</keyword>
<dbReference type="AlphaFoldDB" id="G0TXP3"/>
<dbReference type="GO" id="GO:0000245">
    <property type="term" value="P:spliceosomal complex assembly"/>
    <property type="evidence" value="ECO:0007669"/>
    <property type="project" value="TreeGrafter"/>
</dbReference>
<evidence type="ECO:0000256" key="7">
    <source>
        <dbReference type="ARBA" id="ARBA00047899"/>
    </source>
</evidence>
<evidence type="ECO:0000256" key="8">
    <source>
        <dbReference type="ARBA" id="ARBA00048679"/>
    </source>
</evidence>
<dbReference type="EC" id="2.7.11.1" evidence="1"/>
<accession>G0TXP3</accession>
<dbReference type="SUPFAM" id="SSF56112">
    <property type="entry name" value="Protein kinase-like (PK-like)"/>
    <property type="match status" value="1"/>
</dbReference>
<keyword evidence="5" id="KW-0418">Kinase</keyword>
<dbReference type="Gene3D" id="1.10.510.10">
    <property type="entry name" value="Transferase(Phosphotransferase) domain 1"/>
    <property type="match status" value="2"/>
</dbReference>
<keyword evidence="4" id="KW-0547">Nucleotide-binding</keyword>
<feature type="compositionally biased region" description="Low complexity" evidence="9">
    <location>
        <begin position="336"/>
        <end position="357"/>
    </location>
</feature>
<evidence type="ECO:0000256" key="2">
    <source>
        <dbReference type="ARBA" id="ARBA00022527"/>
    </source>
</evidence>
<keyword evidence="6" id="KW-0067">ATP-binding</keyword>
<evidence type="ECO:0000256" key="6">
    <source>
        <dbReference type="ARBA" id="ARBA00022840"/>
    </source>
</evidence>
<gene>
    <name evidence="11" type="ORF">TVY486_0700770</name>
</gene>
<dbReference type="PANTHER" id="PTHR47634">
    <property type="entry name" value="PROTEIN KINASE DOMAIN-CONTAINING PROTEIN-RELATED"/>
    <property type="match status" value="1"/>
</dbReference>
<proteinExistence type="predicted"/>
<evidence type="ECO:0000256" key="3">
    <source>
        <dbReference type="ARBA" id="ARBA00022679"/>
    </source>
</evidence>
<protein>
    <recommendedName>
        <fullName evidence="1">non-specific serine/threonine protein kinase</fullName>
        <ecNumber evidence="1">2.7.11.1</ecNumber>
    </recommendedName>
</protein>
<evidence type="ECO:0000313" key="11">
    <source>
        <dbReference type="EMBL" id="CCC48734.1"/>
    </source>
</evidence>
<dbReference type="EMBL" id="HE573023">
    <property type="protein sequence ID" value="CCC48734.1"/>
    <property type="molecule type" value="Genomic_DNA"/>
</dbReference>
<comment type="catalytic activity">
    <reaction evidence="7">
        <text>L-threonyl-[protein] + ATP = O-phospho-L-threonyl-[protein] + ADP + H(+)</text>
        <dbReference type="Rhea" id="RHEA:46608"/>
        <dbReference type="Rhea" id="RHEA-COMP:11060"/>
        <dbReference type="Rhea" id="RHEA-COMP:11605"/>
        <dbReference type="ChEBI" id="CHEBI:15378"/>
        <dbReference type="ChEBI" id="CHEBI:30013"/>
        <dbReference type="ChEBI" id="CHEBI:30616"/>
        <dbReference type="ChEBI" id="CHEBI:61977"/>
        <dbReference type="ChEBI" id="CHEBI:456216"/>
        <dbReference type="EC" id="2.7.11.1"/>
    </reaction>
</comment>
<organism evidence="11">
    <name type="scientific">Trypanosoma vivax (strain Y486)</name>
    <dbReference type="NCBI Taxonomy" id="1055687"/>
    <lineage>
        <taxon>Eukaryota</taxon>
        <taxon>Discoba</taxon>
        <taxon>Euglenozoa</taxon>
        <taxon>Kinetoplastea</taxon>
        <taxon>Metakinetoplastina</taxon>
        <taxon>Trypanosomatida</taxon>
        <taxon>Trypanosomatidae</taxon>
        <taxon>Trypanosoma</taxon>
        <taxon>Duttonella</taxon>
    </lineage>
</organism>
<name>G0TXP3_TRYVY</name>
<dbReference type="VEuPathDB" id="TriTrypDB:TvY486_0700770"/>
<feature type="domain" description="Protein kinase" evidence="10">
    <location>
        <begin position="406"/>
        <end position="808"/>
    </location>
</feature>
<dbReference type="GO" id="GO:0050684">
    <property type="term" value="P:regulation of mRNA processing"/>
    <property type="evidence" value="ECO:0007669"/>
    <property type="project" value="TreeGrafter"/>
</dbReference>